<keyword evidence="4" id="KW-0378">Hydrolase</keyword>
<dbReference type="InterPro" id="IPR025202">
    <property type="entry name" value="PLD-like_dom"/>
</dbReference>
<feature type="domain" description="PLD phosphodiesterase" evidence="8">
    <location>
        <begin position="332"/>
        <end position="367"/>
    </location>
</feature>
<dbReference type="PANTHER" id="PTHR43856">
    <property type="entry name" value="CARDIOLIPIN HYDROLASE"/>
    <property type="match status" value="1"/>
</dbReference>
<evidence type="ECO:0000256" key="5">
    <source>
        <dbReference type="ARBA" id="ARBA00022963"/>
    </source>
</evidence>
<protein>
    <recommendedName>
        <fullName evidence="3">phospholipase D</fullName>
        <ecNumber evidence="3">3.1.4.4</ecNumber>
    </recommendedName>
</protein>
<keyword evidence="5" id="KW-0442">Lipid degradation</keyword>
<dbReference type="InterPro" id="IPR001736">
    <property type="entry name" value="PLipase_D/transphosphatidylase"/>
</dbReference>
<feature type="chain" id="PRO_5046966055" description="phospholipase D" evidence="7">
    <location>
        <begin position="28"/>
        <end position="402"/>
    </location>
</feature>
<dbReference type="InterPro" id="IPR051406">
    <property type="entry name" value="PLD_domain"/>
</dbReference>
<keyword evidence="7" id="KW-0732">Signal</keyword>
<feature type="signal peptide" evidence="7">
    <location>
        <begin position="1"/>
        <end position="27"/>
    </location>
</feature>
<keyword evidence="6" id="KW-0443">Lipid metabolism</keyword>
<sequence length="402" mass="43214">MIKLFRRIRRSTAALVTCLLIPGVLFAGAGTATAVDTPIVTGAVFNNPKGTTDEKNAVKNHIIDAINKTQSGRLIRAAMYALTDEDYTNALIAAYNKGVNVRVVLDGKYVTTGSTADDLRNVLGTDTSKSSWVTVCGTGTDDLACIGTGNNALNHNKFFLFSRVGGVVGEGEDVVIQASANQTSANTQKYFNNAYTVVGNTALYTAYVGYFNDLAAQVKNSNYYKTGYADSLKYYFFPQGSGDVMADFVNNVSCTGNSTVGTANGHKSIIRVAASMFFNRPAVRDALVARANEGCSVQIVYAEADASYVSTLKRHANITLKQLYDLNTDGTVKYQVHSKYLLVEGNYAGHPDTYWTFMGSHNLDLSSLRENDEALLRIDGATAHNAYAANFATLLANASSPS</sequence>
<comment type="similarity">
    <text evidence="2">Belongs to the phospholipase D family.</text>
</comment>
<evidence type="ECO:0000256" key="1">
    <source>
        <dbReference type="ARBA" id="ARBA00000798"/>
    </source>
</evidence>
<evidence type="ECO:0000256" key="4">
    <source>
        <dbReference type="ARBA" id="ARBA00022801"/>
    </source>
</evidence>
<gene>
    <name evidence="9" type="ORF">GCM10020367_56620</name>
</gene>
<dbReference type="EC" id="3.1.4.4" evidence="3"/>
<dbReference type="PROSITE" id="PS50035">
    <property type="entry name" value="PLD"/>
    <property type="match status" value="1"/>
</dbReference>
<organism evidence="9 10">
    <name type="scientific">Streptomyces sannanensis</name>
    <dbReference type="NCBI Taxonomy" id="285536"/>
    <lineage>
        <taxon>Bacteria</taxon>
        <taxon>Bacillati</taxon>
        <taxon>Actinomycetota</taxon>
        <taxon>Actinomycetes</taxon>
        <taxon>Kitasatosporales</taxon>
        <taxon>Streptomycetaceae</taxon>
        <taxon>Streptomyces</taxon>
    </lineage>
</organism>
<name>A0ABP6SJK9_9ACTN</name>
<evidence type="ECO:0000259" key="8">
    <source>
        <dbReference type="PROSITE" id="PS50035"/>
    </source>
</evidence>
<comment type="caution">
    <text evidence="9">The sequence shown here is derived from an EMBL/GenBank/DDBJ whole genome shotgun (WGS) entry which is preliminary data.</text>
</comment>
<evidence type="ECO:0000256" key="6">
    <source>
        <dbReference type="ARBA" id="ARBA00023098"/>
    </source>
</evidence>
<dbReference type="EMBL" id="BAAAYL010000001">
    <property type="protein sequence ID" value="GAA3378168.1"/>
    <property type="molecule type" value="Genomic_DNA"/>
</dbReference>
<accession>A0ABP6SJK9</accession>
<proteinExistence type="inferred from homology"/>
<dbReference type="Proteomes" id="UP001499990">
    <property type="component" value="Unassembled WGS sequence"/>
</dbReference>
<comment type="catalytic activity">
    <reaction evidence="1">
        <text>a 1,2-diacyl-sn-glycero-3-phosphocholine + H2O = a 1,2-diacyl-sn-glycero-3-phosphate + choline + H(+)</text>
        <dbReference type="Rhea" id="RHEA:14445"/>
        <dbReference type="ChEBI" id="CHEBI:15354"/>
        <dbReference type="ChEBI" id="CHEBI:15377"/>
        <dbReference type="ChEBI" id="CHEBI:15378"/>
        <dbReference type="ChEBI" id="CHEBI:57643"/>
        <dbReference type="ChEBI" id="CHEBI:58608"/>
        <dbReference type="EC" id="3.1.4.4"/>
    </reaction>
</comment>
<evidence type="ECO:0000313" key="9">
    <source>
        <dbReference type="EMBL" id="GAA3378168.1"/>
    </source>
</evidence>
<evidence type="ECO:0000256" key="7">
    <source>
        <dbReference type="SAM" id="SignalP"/>
    </source>
</evidence>
<dbReference type="Gene3D" id="3.30.870.10">
    <property type="entry name" value="Endonuclease Chain A"/>
    <property type="match status" value="2"/>
</dbReference>
<keyword evidence="10" id="KW-1185">Reference proteome</keyword>
<evidence type="ECO:0000256" key="3">
    <source>
        <dbReference type="ARBA" id="ARBA00012027"/>
    </source>
</evidence>
<dbReference type="Pfam" id="PF13091">
    <property type="entry name" value="PLDc_2"/>
    <property type="match status" value="2"/>
</dbReference>
<dbReference type="SUPFAM" id="SSF56024">
    <property type="entry name" value="Phospholipase D/nuclease"/>
    <property type="match status" value="2"/>
</dbReference>
<reference evidence="10" key="1">
    <citation type="journal article" date="2019" name="Int. J. Syst. Evol. Microbiol.">
        <title>The Global Catalogue of Microorganisms (GCM) 10K type strain sequencing project: providing services to taxonomists for standard genome sequencing and annotation.</title>
        <authorList>
            <consortium name="The Broad Institute Genomics Platform"/>
            <consortium name="The Broad Institute Genome Sequencing Center for Infectious Disease"/>
            <person name="Wu L."/>
            <person name="Ma J."/>
        </authorList>
    </citation>
    <scope>NUCLEOTIDE SEQUENCE [LARGE SCALE GENOMIC DNA]</scope>
    <source>
        <strain evidence="10">JCM 9651</strain>
    </source>
</reference>
<evidence type="ECO:0000313" key="10">
    <source>
        <dbReference type="Proteomes" id="UP001499990"/>
    </source>
</evidence>
<dbReference type="PANTHER" id="PTHR43856:SF1">
    <property type="entry name" value="MITOCHONDRIAL CARDIOLIPIN HYDROLASE"/>
    <property type="match status" value="1"/>
</dbReference>
<evidence type="ECO:0000256" key="2">
    <source>
        <dbReference type="ARBA" id="ARBA00008664"/>
    </source>
</evidence>